<evidence type="ECO:0000313" key="2">
    <source>
        <dbReference type="Proteomes" id="UP000287651"/>
    </source>
</evidence>
<dbReference type="EMBL" id="AMZH03007501">
    <property type="protein sequence ID" value="RRT61176.1"/>
    <property type="molecule type" value="Genomic_DNA"/>
</dbReference>
<gene>
    <name evidence="1" type="ORF">B296_00025110</name>
</gene>
<proteinExistence type="predicted"/>
<comment type="caution">
    <text evidence="1">The sequence shown here is derived from an EMBL/GenBank/DDBJ whole genome shotgun (WGS) entry which is preliminary data.</text>
</comment>
<accession>A0A426ZB46</accession>
<name>A0A426ZB46_ENSVE</name>
<organism evidence="1 2">
    <name type="scientific">Ensete ventricosum</name>
    <name type="common">Abyssinian banana</name>
    <name type="synonym">Musa ensete</name>
    <dbReference type="NCBI Taxonomy" id="4639"/>
    <lineage>
        <taxon>Eukaryota</taxon>
        <taxon>Viridiplantae</taxon>
        <taxon>Streptophyta</taxon>
        <taxon>Embryophyta</taxon>
        <taxon>Tracheophyta</taxon>
        <taxon>Spermatophyta</taxon>
        <taxon>Magnoliopsida</taxon>
        <taxon>Liliopsida</taxon>
        <taxon>Zingiberales</taxon>
        <taxon>Musaceae</taxon>
        <taxon>Ensete</taxon>
    </lineage>
</organism>
<reference evidence="1 2" key="1">
    <citation type="journal article" date="2014" name="Agronomy (Basel)">
        <title>A Draft Genome Sequence for Ensete ventricosum, the Drought-Tolerant Tree Against Hunger.</title>
        <authorList>
            <person name="Harrison J."/>
            <person name="Moore K.A."/>
            <person name="Paszkiewicz K."/>
            <person name="Jones T."/>
            <person name="Grant M."/>
            <person name="Ambacheew D."/>
            <person name="Muzemil S."/>
            <person name="Studholme D.J."/>
        </authorList>
    </citation>
    <scope>NUCLEOTIDE SEQUENCE [LARGE SCALE GENOMIC DNA]</scope>
</reference>
<evidence type="ECO:0000313" key="1">
    <source>
        <dbReference type="EMBL" id="RRT61176.1"/>
    </source>
</evidence>
<protein>
    <submittedName>
        <fullName evidence="1">Uncharacterized protein</fullName>
    </submittedName>
</protein>
<dbReference type="Proteomes" id="UP000287651">
    <property type="component" value="Unassembled WGS sequence"/>
</dbReference>
<dbReference type="AlphaFoldDB" id="A0A426ZB46"/>
<sequence length="121" mass="12955">MLCEAMSSHASAASCDSKRCEFCYVPLLSRVVLLRDATVSESGYVIDIALRCVRYFGGGGGTMCGLRPQVFMPRCTTLERVGSTEVQSSGLHVEVHDSGAHRHNRGAILGSSCRGAQRGSM</sequence>